<sequence>MHHVFLGIGGNLGNKQDNLTKVLLIIENKLGAIVKKSSVYETPPWGFDAEENFWNIVVQIKTELAPEELLLSIKTIEKGFGRKPRKENYTSREMDIDILYYDNMVVDTEQLKIPHPHIPERLFVLVPLVEIAPGFSHPVLKKSSVRLLENCKDASKITRIEL</sequence>
<evidence type="ECO:0000256" key="10">
    <source>
        <dbReference type="ARBA" id="ARBA00029409"/>
    </source>
</evidence>
<keyword evidence="8" id="KW-0067">ATP-binding</keyword>
<dbReference type="GO" id="GO:0046654">
    <property type="term" value="P:tetrahydrofolate biosynthetic process"/>
    <property type="evidence" value="ECO:0007669"/>
    <property type="project" value="UniProtKB-UniPathway"/>
</dbReference>
<comment type="similarity">
    <text evidence="2">Belongs to the HPPK family.</text>
</comment>
<dbReference type="UniPathway" id="UPA00077">
    <property type="reaction ID" value="UER00155"/>
</dbReference>
<evidence type="ECO:0000313" key="14">
    <source>
        <dbReference type="EMBL" id="SHF51705.1"/>
    </source>
</evidence>
<keyword evidence="6" id="KW-0547">Nucleotide-binding</keyword>
<keyword evidence="7 14" id="KW-0418">Kinase</keyword>
<dbReference type="GO" id="GO:0046656">
    <property type="term" value="P:folic acid biosynthetic process"/>
    <property type="evidence" value="ECO:0007669"/>
    <property type="project" value="UniProtKB-KW"/>
</dbReference>
<evidence type="ECO:0000256" key="8">
    <source>
        <dbReference type="ARBA" id="ARBA00022840"/>
    </source>
</evidence>
<proteinExistence type="inferred from homology"/>
<dbReference type="Pfam" id="PF01288">
    <property type="entry name" value="HPPK"/>
    <property type="match status" value="1"/>
</dbReference>
<dbReference type="PANTHER" id="PTHR43071">
    <property type="entry name" value="2-AMINO-4-HYDROXY-6-HYDROXYMETHYLDIHYDROPTERIDINE PYROPHOSPHOKINASE"/>
    <property type="match status" value="1"/>
</dbReference>
<evidence type="ECO:0000313" key="15">
    <source>
        <dbReference type="Proteomes" id="UP000184164"/>
    </source>
</evidence>
<dbReference type="PANTHER" id="PTHR43071:SF1">
    <property type="entry name" value="2-AMINO-4-HYDROXY-6-HYDROXYMETHYLDIHYDROPTERIDINE PYROPHOSPHOKINASE"/>
    <property type="match status" value="1"/>
</dbReference>
<accession>A0A1M5CAD6</accession>
<evidence type="ECO:0000256" key="6">
    <source>
        <dbReference type="ARBA" id="ARBA00022741"/>
    </source>
</evidence>
<dbReference type="AlphaFoldDB" id="A0A1M5CAD6"/>
<reference evidence="14 15" key="1">
    <citation type="submission" date="2016-11" db="EMBL/GenBank/DDBJ databases">
        <authorList>
            <person name="Jaros S."/>
            <person name="Januszkiewicz K."/>
            <person name="Wedrychowicz H."/>
        </authorList>
    </citation>
    <scope>NUCLEOTIDE SEQUENCE [LARGE SCALE GENOMIC DNA]</scope>
    <source>
        <strain evidence="14 15">DSM 26910</strain>
    </source>
</reference>
<dbReference type="Proteomes" id="UP000184164">
    <property type="component" value="Unassembled WGS sequence"/>
</dbReference>
<comment type="pathway">
    <text evidence="1">Cofactor biosynthesis; tetrahydrofolate biosynthesis; 2-amino-4-hydroxy-6-hydroxymethyl-7,8-dihydropteridine diphosphate from 7,8-dihydroneopterin triphosphate: step 4/4.</text>
</comment>
<dbReference type="CDD" id="cd00483">
    <property type="entry name" value="HPPK"/>
    <property type="match status" value="1"/>
</dbReference>
<evidence type="ECO:0000256" key="11">
    <source>
        <dbReference type="ARBA" id="ARBA00029766"/>
    </source>
</evidence>
<gene>
    <name evidence="14" type="ORF">SAMN05444274_10624</name>
</gene>
<keyword evidence="9" id="KW-0289">Folate biosynthesis</keyword>
<dbReference type="GO" id="GO:0005524">
    <property type="term" value="F:ATP binding"/>
    <property type="evidence" value="ECO:0007669"/>
    <property type="project" value="UniProtKB-KW"/>
</dbReference>
<dbReference type="GO" id="GO:0003848">
    <property type="term" value="F:2-amino-4-hydroxy-6-hydroxymethyldihydropteridine diphosphokinase activity"/>
    <property type="evidence" value="ECO:0007669"/>
    <property type="project" value="UniProtKB-EC"/>
</dbReference>
<dbReference type="SUPFAM" id="SSF55083">
    <property type="entry name" value="6-hydroxymethyl-7,8-dihydropterin pyrophosphokinase, HPPK"/>
    <property type="match status" value="1"/>
</dbReference>
<feature type="domain" description="7,8-dihydro-6-hydroxymethylpterin-pyrophosphokinase" evidence="13">
    <location>
        <begin position="5"/>
        <end position="133"/>
    </location>
</feature>
<evidence type="ECO:0000256" key="12">
    <source>
        <dbReference type="ARBA" id="ARBA00033413"/>
    </source>
</evidence>
<dbReference type="EC" id="2.7.6.3" evidence="3"/>
<name>A0A1M5CAD6_9BACT</name>
<evidence type="ECO:0000256" key="2">
    <source>
        <dbReference type="ARBA" id="ARBA00005810"/>
    </source>
</evidence>
<keyword evidence="15" id="KW-1185">Reference proteome</keyword>
<evidence type="ECO:0000256" key="9">
    <source>
        <dbReference type="ARBA" id="ARBA00022909"/>
    </source>
</evidence>
<dbReference type="InterPro" id="IPR000550">
    <property type="entry name" value="Hppk"/>
</dbReference>
<evidence type="ECO:0000256" key="7">
    <source>
        <dbReference type="ARBA" id="ARBA00022777"/>
    </source>
</evidence>
<dbReference type="Gene3D" id="3.30.70.560">
    <property type="entry name" value="7,8-Dihydro-6-hydroxymethylpterin-pyrophosphokinase HPPK"/>
    <property type="match status" value="1"/>
</dbReference>
<evidence type="ECO:0000259" key="13">
    <source>
        <dbReference type="Pfam" id="PF01288"/>
    </source>
</evidence>
<evidence type="ECO:0000256" key="5">
    <source>
        <dbReference type="ARBA" id="ARBA00022679"/>
    </source>
</evidence>
<evidence type="ECO:0000256" key="4">
    <source>
        <dbReference type="ARBA" id="ARBA00016218"/>
    </source>
</evidence>
<keyword evidence="5" id="KW-0808">Transferase</keyword>
<organism evidence="14 15">
    <name type="scientific">Mariniphaga anaerophila</name>
    <dbReference type="NCBI Taxonomy" id="1484053"/>
    <lineage>
        <taxon>Bacteria</taxon>
        <taxon>Pseudomonadati</taxon>
        <taxon>Bacteroidota</taxon>
        <taxon>Bacteroidia</taxon>
        <taxon>Marinilabiliales</taxon>
        <taxon>Prolixibacteraceae</taxon>
        <taxon>Mariniphaga</taxon>
    </lineage>
</organism>
<dbReference type="EMBL" id="FQUM01000006">
    <property type="protein sequence ID" value="SHF51705.1"/>
    <property type="molecule type" value="Genomic_DNA"/>
</dbReference>
<evidence type="ECO:0000256" key="1">
    <source>
        <dbReference type="ARBA" id="ARBA00005051"/>
    </source>
</evidence>
<dbReference type="STRING" id="1484053.SAMN05444274_10624"/>
<evidence type="ECO:0000256" key="3">
    <source>
        <dbReference type="ARBA" id="ARBA00013253"/>
    </source>
</evidence>
<dbReference type="OrthoDB" id="9808041at2"/>
<dbReference type="InterPro" id="IPR035907">
    <property type="entry name" value="Hppk_sf"/>
</dbReference>
<dbReference type="GO" id="GO:0016301">
    <property type="term" value="F:kinase activity"/>
    <property type="evidence" value="ECO:0007669"/>
    <property type="project" value="UniProtKB-KW"/>
</dbReference>
<protein>
    <recommendedName>
        <fullName evidence="4">2-amino-4-hydroxy-6-hydroxymethyldihydropteridine pyrophosphokinase</fullName>
        <ecNumber evidence="3">2.7.6.3</ecNumber>
    </recommendedName>
    <alternativeName>
        <fullName evidence="11">6-hydroxymethyl-7,8-dihydropterin pyrophosphokinase</fullName>
    </alternativeName>
    <alternativeName>
        <fullName evidence="12">7,8-dihydro-6-hydroxymethylpterin-pyrophosphokinase</fullName>
    </alternativeName>
</protein>
<comment type="function">
    <text evidence="10">Catalyzes the transfer of pyrophosphate from adenosine triphosphate (ATP) to 6-hydroxymethyl-7,8-dihydropterin, an enzymatic step in folate biosynthesis pathway.</text>
</comment>
<dbReference type="NCBIfam" id="TIGR01498">
    <property type="entry name" value="folK"/>
    <property type="match status" value="1"/>
</dbReference>
<dbReference type="RefSeq" id="WP_073002313.1">
    <property type="nucleotide sequence ID" value="NZ_FQUM01000006.1"/>
</dbReference>